<keyword evidence="1" id="KW-0732">Signal</keyword>
<dbReference type="EMBL" id="CP038810">
    <property type="protein sequence ID" value="QBZ99054.1"/>
    <property type="molecule type" value="Genomic_DNA"/>
</dbReference>
<feature type="signal peptide" evidence="1">
    <location>
        <begin position="1"/>
        <end position="20"/>
    </location>
</feature>
<gene>
    <name evidence="2" type="ORF">GS03_02575</name>
</gene>
<feature type="chain" id="PRO_5020432383" evidence="1">
    <location>
        <begin position="21"/>
        <end position="146"/>
    </location>
</feature>
<sequence>MKTSIIILGLVALSFTNANATTEFETQVLDQQESATLILETSTNNEVSNETDTTIFNPASVIETTYVKTIEDVIAENKLITESQDETAQYLSLETTIEDRITEDNQIIESTISNEFFPLDFEKINSKIQCVKVYNNDATIKVDLKL</sequence>
<dbReference type="Proteomes" id="UP000296862">
    <property type="component" value="Chromosome"/>
</dbReference>
<dbReference type="RefSeq" id="WP_136152922.1">
    <property type="nucleotide sequence ID" value="NZ_CP038810.1"/>
</dbReference>
<evidence type="ECO:0000256" key="1">
    <source>
        <dbReference type="SAM" id="SignalP"/>
    </source>
</evidence>
<evidence type="ECO:0000313" key="2">
    <source>
        <dbReference type="EMBL" id="QBZ99054.1"/>
    </source>
</evidence>
<dbReference type="OrthoDB" id="1366105at2"/>
<protein>
    <submittedName>
        <fullName evidence="2">Uncharacterized protein</fullName>
    </submittedName>
</protein>
<dbReference type="KEGG" id="fsn:GS03_02575"/>
<proteinExistence type="predicted"/>
<organism evidence="2 3">
    <name type="scientific">Flavobacterium sangjuense</name>
    <dbReference type="NCBI Taxonomy" id="2518177"/>
    <lineage>
        <taxon>Bacteria</taxon>
        <taxon>Pseudomonadati</taxon>
        <taxon>Bacteroidota</taxon>
        <taxon>Flavobacteriia</taxon>
        <taxon>Flavobacteriales</taxon>
        <taxon>Flavobacteriaceae</taxon>
        <taxon>Flavobacterium</taxon>
    </lineage>
</organism>
<accession>A0A4V1CCD0</accession>
<name>A0A4V1CCD0_9FLAO</name>
<dbReference type="AlphaFoldDB" id="A0A4V1CCD0"/>
<keyword evidence="3" id="KW-1185">Reference proteome</keyword>
<reference evidence="2 3" key="1">
    <citation type="submission" date="2019-04" db="EMBL/GenBank/DDBJ databases">
        <title>Flavobacterium sp. GS03.</title>
        <authorList>
            <person name="Kim H."/>
        </authorList>
    </citation>
    <scope>NUCLEOTIDE SEQUENCE [LARGE SCALE GENOMIC DNA]</scope>
    <source>
        <strain evidence="2 3">GS03</strain>
    </source>
</reference>
<evidence type="ECO:0000313" key="3">
    <source>
        <dbReference type="Proteomes" id="UP000296862"/>
    </source>
</evidence>